<gene>
    <name evidence="5" type="ORF">CUMW_165840</name>
</gene>
<evidence type="ECO:0000313" key="6">
    <source>
        <dbReference type="Proteomes" id="UP000236630"/>
    </source>
</evidence>
<comment type="subcellular location">
    <subcellularLocation>
        <location evidence="1">Chromosome</location>
        <location evidence="1">Centromere</location>
    </subcellularLocation>
    <subcellularLocation>
        <location evidence="3">Nucleus</location>
    </subcellularLocation>
</comment>
<dbReference type="Pfam" id="PF02182">
    <property type="entry name" value="SAD_SRA"/>
    <property type="match status" value="1"/>
</dbReference>
<proteinExistence type="predicted"/>
<comment type="caution">
    <text evidence="5">The sequence shown here is derived from an EMBL/GenBank/DDBJ whole genome shotgun (WGS) entry which is preliminary data.</text>
</comment>
<reference evidence="5 6" key="1">
    <citation type="journal article" date="2017" name="Front. Genet.">
        <title>Draft sequencing of the heterozygous diploid genome of Satsuma (Citrus unshiu Marc.) using a hybrid assembly approach.</title>
        <authorList>
            <person name="Shimizu T."/>
            <person name="Tanizawa Y."/>
            <person name="Mochizuki T."/>
            <person name="Nagasaki H."/>
            <person name="Yoshioka T."/>
            <person name="Toyoda A."/>
            <person name="Fujiyama A."/>
            <person name="Kaminuma E."/>
            <person name="Nakamura Y."/>
        </authorList>
    </citation>
    <scope>NUCLEOTIDE SEQUENCE [LARGE SCALE GENOMIC DNA]</scope>
    <source>
        <strain evidence="6">cv. Miyagawa wase</strain>
    </source>
</reference>
<dbReference type="PANTHER" id="PTHR45660">
    <property type="entry name" value="HISTONE-LYSINE N-METHYLTRANSFERASE SETMAR"/>
    <property type="match status" value="1"/>
</dbReference>
<name>A0A2H5PTH2_CITUN</name>
<protein>
    <recommendedName>
        <fullName evidence="4">YDG domain-containing protein</fullName>
    </recommendedName>
</protein>
<feature type="domain" description="YDG" evidence="4">
    <location>
        <begin position="208"/>
        <end position="365"/>
    </location>
</feature>
<dbReference type="AlphaFoldDB" id="A0A2H5PTH2"/>
<evidence type="ECO:0000256" key="2">
    <source>
        <dbReference type="ARBA" id="ARBA00023242"/>
    </source>
</evidence>
<dbReference type="SMART" id="SM00466">
    <property type="entry name" value="SRA"/>
    <property type="match status" value="1"/>
</dbReference>
<dbReference type="STRING" id="55188.A0A2H5PTH2"/>
<dbReference type="GO" id="GO:0000775">
    <property type="term" value="C:chromosome, centromeric region"/>
    <property type="evidence" value="ECO:0007669"/>
    <property type="project" value="UniProtKB-SubCell"/>
</dbReference>
<dbReference type="EMBL" id="BDQV01000123">
    <property type="protein sequence ID" value="GAY55650.1"/>
    <property type="molecule type" value="Genomic_DNA"/>
</dbReference>
<dbReference type="PANTHER" id="PTHR45660:SF46">
    <property type="entry name" value="HISTONE-LYSINE N-METHYLTRANSFERASE, H3 LYSINE-9 SPECIFIC SUVH6"/>
    <property type="match status" value="1"/>
</dbReference>
<evidence type="ECO:0000256" key="3">
    <source>
        <dbReference type="PROSITE-ProRule" id="PRU00358"/>
    </source>
</evidence>
<keyword evidence="6" id="KW-1185">Reference proteome</keyword>
<organism evidence="5 6">
    <name type="scientific">Citrus unshiu</name>
    <name type="common">Satsuma mandarin</name>
    <name type="synonym">Citrus nobilis var. unshiu</name>
    <dbReference type="NCBI Taxonomy" id="55188"/>
    <lineage>
        <taxon>Eukaryota</taxon>
        <taxon>Viridiplantae</taxon>
        <taxon>Streptophyta</taxon>
        <taxon>Embryophyta</taxon>
        <taxon>Tracheophyta</taxon>
        <taxon>Spermatophyta</taxon>
        <taxon>Magnoliopsida</taxon>
        <taxon>eudicotyledons</taxon>
        <taxon>Gunneridae</taxon>
        <taxon>Pentapetalae</taxon>
        <taxon>rosids</taxon>
        <taxon>malvids</taxon>
        <taxon>Sapindales</taxon>
        <taxon>Rutaceae</taxon>
        <taxon>Aurantioideae</taxon>
        <taxon>Citrus</taxon>
    </lineage>
</organism>
<evidence type="ECO:0000259" key="4">
    <source>
        <dbReference type="PROSITE" id="PS51015"/>
    </source>
</evidence>
<dbReference type="InterPro" id="IPR036987">
    <property type="entry name" value="SRA-YDG_sf"/>
</dbReference>
<dbReference type="InterPro" id="IPR051357">
    <property type="entry name" value="H3K9_HMTase_SUVAR3-9"/>
</dbReference>
<dbReference type="Gene3D" id="2.30.280.10">
    <property type="entry name" value="SRA-YDG"/>
    <property type="match status" value="1"/>
</dbReference>
<dbReference type="SUPFAM" id="SSF88697">
    <property type="entry name" value="PUA domain-like"/>
    <property type="match status" value="1"/>
</dbReference>
<evidence type="ECO:0000256" key="1">
    <source>
        <dbReference type="ARBA" id="ARBA00004584"/>
    </source>
</evidence>
<evidence type="ECO:0000313" key="5">
    <source>
        <dbReference type="EMBL" id="GAY55650.1"/>
    </source>
</evidence>
<dbReference type="InterPro" id="IPR003105">
    <property type="entry name" value="SRA_YDG"/>
</dbReference>
<dbReference type="InterPro" id="IPR015947">
    <property type="entry name" value="PUA-like_sf"/>
</dbReference>
<dbReference type="Proteomes" id="UP000236630">
    <property type="component" value="Unassembled WGS sequence"/>
</dbReference>
<dbReference type="GO" id="GO:0005634">
    <property type="term" value="C:nucleus"/>
    <property type="evidence" value="ECO:0007669"/>
    <property type="project" value="UniProtKB-SubCell"/>
</dbReference>
<dbReference type="PROSITE" id="PS51015">
    <property type="entry name" value="YDG"/>
    <property type="match status" value="1"/>
</dbReference>
<dbReference type="GO" id="GO:0003690">
    <property type="term" value="F:double-stranded DNA binding"/>
    <property type="evidence" value="ECO:0007669"/>
    <property type="project" value="TreeGrafter"/>
</dbReference>
<sequence>MVTLNTLGHDNGFPQNPKRPKVYCEFPSFPKGCADSEVLDSRFGYSGVVDSRLNNTPRTYPARRNLKGFPVNRDFPAGCGGNQRILKVFPIKRDFPVGCGGNQKGFPRKGDCPVRCKIQSLDNSFHFNDQNKPIIEVVKPLEVYNGLGNSDREKVKKTLNLFREVVSVLMQEQEHEHAGKSGTHKILFKAAKLLKDEKRWINTPKRLGSIPGVEVGDKFQWRFEMTIIGLHQQFNNGIDYMEEGGKLLATSIVESGRYTNDGGYCDHVLIYSGHGGNPKVSKDAVPEDQKLIQGNLALKNSMEAKTPVRVIRGIKNLVSSNSSTSASVMKKNNVVYVYDGLYFVERYWQARGPFGNLVFKFLLRSLGQKDYRLDEMREEQSKSMIKNKPLMWERENIIPCNNMLVG</sequence>
<dbReference type="GO" id="GO:0042054">
    <property type="term" value="F:histone methyltransferase activity"/>
    <property type="evidence" value="ECO:0007669"/>
    <property type="project" value="TreeGrafter"/>
</dbReference>
<keyword evidence="2 3" id="KW-0539">Nucleus</keyword>
<accession>A0A2H5PTH2</accession>